<reference evidence="3 4" key="1">
    <citation type="submission" date="2021-06" db="EMBL/GenBank/DDBJ databases">
        <title>Whole genome sequences of Flavobacterium sp. KK2020170 and assembly.</title>
        <authorList>
            <person name="Kitahara K."/>
            <person name="Miyoshi S."/>
            <person name="Uesaka K."/>
        </authorList>
    </citation>
    <scope>NUCLEOTIDE SEQUENCE [LARGE SCALE GENOMIC DNA]</scope>
    <source>
        <strain evidence="3 4">KK2020170</strain>
    </source>
</reference>
<dbReference type="Pfam" id="PF13585">
    <property type="entry name" value="CHU_C"/>
    <property type="match status" value="1"/>
</dbReference>
<feature type="chain" id="PRO_5045589292" description="IgGFc-binding protein N-terminal domain-containing protein" evidence="1">
    <location>
        <begin position="20"/>
        <end position="1173"/>
    </location>
</feature>
<feature type="signal peptide" evidence="1">
    <location>
        <begin position="1"/>
        <end position="19"/>
    </location>
</feature>
<keyword evidence="4" id="KW-1185">Reference proteome</keyword>
<name>A0ABM7S1L8_9FLAO</name>
<protein>
    <recommendedName>
        <fullName evidence="2">IgGFc-binding protein N-terminal domain-containing protein</fullName>
    </recommendedName>
</protein>
<gene>
    <name evidence="3" type="ORF">KK2020170_04490</name>
</gene>
<evidence type="ECO:0000259" key="2">
    <source>
        <dbReference type="Pfam" id="PF17517"/>
    </source>
</evidence>
<sequence>MKKLNIIFFLLVFSLCVNAQLSNKHWIPPLHANETFDSSLIKQHYIYLSTPEPTPFQVTIKDGSGNPFNLGTYTISQGNPIRVTIGSAQPSTMMVDREDVGHVISGKGLILEAQYDFYVNFRVRADNHAEFLASKGRTGVGKVFRLGSLPQNDFGTIRNFVSSFMATEDNTTVNLSQYDSTIIFINGNSTFSSANQTFTLNEGESVVVSGYSESNVANLNGFVGALLESDKPIVVNTGNLAGGMNNAGMGQDFNLDQIVPLEQVGQEYVIMKGNGSDITEHPLVIAHEDNTEIYINGSATPIITINAGQYFLIPTSSFIGPGTNKNMYIYTSKKSFLYQIVGGSLSDATSGFYFIPPLSCFWQNSVDLIPSINEIGTQTDFNGNLIIATEAGSTVSINGTPTTSTPLIVTGNPNWETYRVTNLTGNVSIESTGALAVGVFSASGNAGIGGYFSGFGSTPSDTTIDVCTGSIIDLFDKIPGNPEPGGNWEYNGAPRNPNNGLFDPSTDPIGTYTYTFSKTCDGIVRTIPIDIVINSIQPGPNVGASSSKSYCVTDTSEDLTNVLGTNITTGGNWTFNGNPRPDGIIDPSVDLSGLYTYTIPAQGVCDAVSATITVAINPSPQLESVSDFLLCDDTNSGSDTDGMSVFNLNLKNAEVFGLQTNVSVKYYEDISDAENENTNNITSITASTGKIIYFRIENNFGCYLVGNFSLIVNPKPSLTITTISLKQCDNDTDTIADFVLTEANDLITSDTNVTFTYFTSFNGANTNNSSLQILNPDQFSAANGSSIWVRVENQFGCHRVAQINLVVSTTQFPSSFIPQEYPVCDIYRDVNDVDNDGFDYFDIDDFYTNDIINAFPLSQQPFLEVSYYENYDDAELVINPILNINNYRNIIAGGNSIWARVDSQLNNDPGCKGIQELVLVVNPIPEIDLGVNFTLCLDPVVGTGSQIIDATPSNAGTFSYEWFSNIPGLDLTGETNAQYNVTEPGTYSVLVTNLTTGCQNTDDITATFSSEPATFEASVTTEPFSPGLSTIVGLASGGYGIYEYSLDLVNWQSSPIFNNIPNGNHTIYVRDIQGCGILAVSNLIAITYPNFFTPNGDGYNDTWNISNLPEEYNAQIHIFDRYGKFIKQISPYGLGWNGTYNGELLPSSDYWFTMKYTVNNEQKEFKSHFTLKR</sequence>
<dbReference type="RefSeq" id="WP_221259194.1">
    <property type="nucleotide sequence ID" value="NZ_AP024749.1"/>
</dbReference>
<evidence type="ECO:0000313" key="4">
    <source>
        <dbReference type="Proteomes" id="UP000825258"/>
    </source>
</evidence>
<organism evidence="3 4">
    <name type="scientific">Flavobacterium okayamense</name>
    <dbReference type="NCBI Taxonomy" id="2830782"/>
    <lineage>
        <taxon>Bacteria</taxon>
        <taxon>Pseudomonadati</taxon>
        <taxon>Bacteroidota</taxon>
        <taxon>Flavobacteriia</taxon>
        <taxon>Flavobacteriales</taxon>
        <taxon>Flavobacteriaceae</taxon>
        <taxon>Flavobacterium</taxon>
    </lineage>
</organism>
<feature type="domain" description="IgGFc-binding protein N-terminal" evidence="2">
    <location>
        <begin position="161"/>
        <end position="440"/>
    </location>
</feature>
<evidence type="ECO:0000313" key="3">
    <source>
        <dbReference type="EMBL" id="BCY27581.1"/>
    </source>
</evidence>
<dbReference type="NCBIfam" id="TIGR04131">
    <property type="entry name" value="Bac_Flav_CTERM"/>
    <property type="match status" value="1"/>
</dbReference>
<dbReference type="Pfam" id="PF17517">
    <property type="entry name" value="IgGFc_binding"/>
    <property type="match status" value="1"/>
</dbReference>
<dbReference type="InterPro" id="IPR026341">
    <property type="entry name" value="T9SS_type_B"/>
</dbReference>
<dbReference type="Proteomes" id="UP000825258">
    <property type="component" value="Chromosome"/>
</dbReference>
<accession>A0ABM7S1L8</accession>
<dbReference type="EMBL" id="AP024749">
    <property type="protein sequence ID" value="BCY27581.1"/>
    <property type="molecule type" value="Genomic_DNA"/>
</dbReference>
<evidence type="ECO:0000256" key="1">
    <source>
        <dbReference type="SAM" id="SignalP"/>
    </source>
</evidence>
<proteinExistence type="predicted"/>
<keyword evidence="1" id="KW-0732">Signal</keyword>
<dbReference type="InterPro" id="IPR035234">
    <property type="entry name" value="IgGFc-bd_N"/>
</dbReference>